<feature type="domain" description="HTH gntR-type" evidence="6">
    <location>
        <begin position="4"/>
        <end position="72"/>
    </location>
</feature>
<dbReference type="PANTHER" id="PTHR30055:SF151">
    <property type="entry name" value="TRANSCRIPTIONAL REGULATORY PROTEIN"/>
    <property type="match status" value="1"/>
</dbReference>
<dbReference type="PROSITE" id="PS50977">
    <property type="entry name" value="HTH_TETR_2"/>
    <property type="match status" value="1"/>
</dbReference>
<evidence type="ECO:0000256" key="5">
    <source>
        <dbReference type="SAM" id="MobiDB-lite"/>
    </source>
</evidence>
<sequence>MVEEAPYRRIAAEIRERIARGDLAPGDRIPSTRDITRDWGVAMATATKVISALRDAGLVETRSGAGSVVIERSAPPVEMVVEPEVPAHAGGFHGPATPRLRRSPDGELSRDRVVRSAVAIADAEGLSMLTMRRVAADLGVATMSLYRHVPGKDELILAMIDAVFGEAPLPADRPAHWRDRLEAAARQMWRSFVAHPWAADPLSLTRPQLLPNLLPYSGWSLDTLHTLGFGVDEMMHIHLSIFGHVRSTAMSLDSELRARADTGVTNDEWADIHGDEIEAVLNTGAPERSAGLRYVAEHGFDYDIEAVFESGLRLLLDGVAVALARREVNGDEQVDLSVV</sequence>
<dbReference type="InterPro" id="IPR009057">
    <property type="entry name" value="Homeodomain-like_sf"/>
</dbReference>
<dbReference type="STRING" id="137265.SAMN05421684_1507"/>
<feature type="domain" description="HTH tetR-type" evidence="7">
    <location>
        <begin position="107"/>
        <end position="167"/>
    </location>
</feature>
<dbReference type="InterPro" id="IPR036390">
    <property type="entry name" value="WH_DNA-bd_sf"/>
</dbReference>
<feature type="DNA-binding region" description="H-T-H motif" evidence="4">
    <location>
        <begin position="130"/>
        <end position="149"/>
    </location>
</feature>
<evidence type="ECO:0000313" key="8">
    <source>
        <dbReference type="EMBL" id="SDY77941.1"/>
    </source>
</evidence>
<dbReference type="RefSeq" id="WP_090788682.1">
    <property type="nucleotide sequence ID" value="NZ_BOND01000018.1"/>
</dbReference>
<keyword evidence="9" id="KW-1185">Reference proteome</keyword>
<dbReference type="GO" id="GO:0000976">
    <property type="term" value="F:transcription cis-regulatory region binding"/>
    <property type="evidence" value="ECO:0007669"/>
    <property type="project" value="TreeGrafter"/>
</dbReference>
<dbReference type="Gene3D" id="1.10.10.10">
    <property type="entry name" value="Winged helix-like DNA-binding domain superfamily/Winged helix DNA-binding domain"/>
    <property type="match status" value="1"/>
</dbReference>
<name>A0A1H3MMK8_9ACTN</name>
<dbReference type="Pfam" id="PF02909">
    <property type="entry name" value="TetR_C_1"/>
    <property type="match status" value="1"/>
</dbReference>
<accession>A0A1H3MMK8</accession>
<dbReference type="CDD" id="cd07377">
    <property type="entry name" value="WHTH_GntR"/>
    <property type="match status" value="1"/>
</dbReference>
<keyword evidence="1" id="KW-0805">Transcription regulation</keyword>
<evidence type="ECO:0000313" key="9">
    <source>
        <dbReference type="Proteomes" id="UP000199632"/>
    </source>
</evidence>
<dbReference type="SUPFAM" id="SSF48498">
    <property type="entry name" value="Tetracyclin repressor-like, C-terminal domain"/>
    <property type="match status" value="1"/>
</dbReference>
<dbReference type="InterPro" id="IPR000524">
    <property type="entry name" value="Tscrpt_reg_HTH_GntR"/>
</dbReference>
<dbReference type="EMBL" id="FNQB01000001">
    <property type="protein sequence ID" value="SDY77941.1"/>
    <property type="molecule type" value="Genomic_DNA"/>
</dbReference>
<dbReference type="Proteomes" id="UP000199632">
    <property type="component" value="Unassembled WGS sequence"/>
</dbReference>
<protein>
    <submittedName>
        <fullName evidence="8">Transcriptional regulator, TetR family</fullName>
    </submittedName>
</protein>
<dbReference type="GO" id="GO:0003700">
    <property type="term" value="F:DNA-binding transcription factor activity"/>
    <property type="evidence" value="ECO:0007669"/>
    <property type="project" value="InterPro"/>
</dbReference>
<evidence type="ECO:0000256" key="1">
    <source>
        <dbReference type="ARBA" id="ARBA00023015"/>
    </source>
</evidence>
<keyword evidence="3" id="KW-0804">Transcription</keyword>
<organism evidence="8 9">
    <name type="scientific">Asanoa ishikariensis</name>
    <dbReference type="NCBI Taxonomy" id="137265"/>
    <lineage>
        <taxon>Bacteria</taxon>
        <taxon>Bacillati</taxon>
        <taxon>Actinomycetota</taxon>
        <taxon>Actinomycetes</taxon>
        <taxon>Micromonosporales</taxon>
        <taxon>Micromonosporaceae</taxon>
        <taxon>Asanoa</taxon>
    </lineage>
</organism>
<dbReference type="GO" id="GO:0045892">
    <property type="term" value="P:negative regulation of DNA-templated transcription"/>
    <property type="evidence" value="ECO:0007669"/>
    <property type="project" value="InterPro"/>
</dbReference>
<dbReference type="InterPro" id="IPR001647">
    <property type="entry name" value="HTH_TetR"/>
</dbReference>
<proteinExistence type="predicted"/>
<dbReference type="Gene3D" id="1.10.10.60">
    <property type="entry name" value="Homeodomain-like"/>
    <property type="match status" value="1"/>
</dbReference>
<evidence type="ECO:0000256" key="2">
    <source>
        <dbReference type="ARBA" id="ARBA00023125"/>
    </source>
</evidence>
<gene>
    <name evidence="8" type="ORF">SAMN05421684_1507</name>
</gene>
<dbReference type="Pfam" id="PF00392">
    <property type="entry name" value="GntR"/>
    <property type="match status" value="1"/>
</dbReference>
<dbReference type="Pfam" id="PF00440">
    <property type="entry name" value="TetR_N"/>
    <property type="match status" value="1"/>
</dbReference>
<dbReference type="SUPFAM" id="SSF46689">
    <property type="entry name" value="Homeodomain-like"/>
    <property type="match status" value="1"/>
</dbReference>
<evidence type="ECO:0000259" key="6">
    <source>
        <dbReference type="PROSITE" id="PS50949"/>
    </source>
</evidence>
<dbReference type="OrthoDB" id="4540879at2"/>
<dbReference type="AlphaFoldDB" id="A0A1H3MMK8"/>
<evidence type="ECO:0000256" key="4">
    <source>
        <dbReference type="PROSITE-ProRule" id="PRU00335"/>
    </source>
</evidence>
<dbReference type="InterPro" id="IPR036388">
    <property type="entry name" value="WH-like_DNA-bd_sf"/>
</dbReference>
<dbReference type="InterPro" id="IPR036271">
    <property type="entry name" value="Tet_transcr_reg_TetR-rel_C_sf"/>
</dbReference>
<dbReference type="PANTHER" id="PTHR30055">
    <property type="entry name" value="HTH-TYPE TRANSCRIPTIONAL REGULATOR RUTR"/>
    <property type="match status" value="1"/>
</dbReference>
<dbReference type="InterPro" id="IPR004111">
    <property type="entry name" value="Repressor_TetR_C"/>
</dbReference>
<feature type="region of interest" description="Disordered" evidence="5">
    <location>
        <begin position="88"/>
        <end position="107"/>
    </location>
</feature>
<dbReference type="Gene3D" id="1.10.357.10">
    <property type="entry name" value="Tetracycline Repressor, domain 2"/>
    <property type="match status" value="1"/>
</dbReference>
<dbReference type="PROSITE" id="PS50949">
    <property type="entry name" value="HTH_GNTR"/>
    <property type="match status" value="1"/>
</dbReference>
<keyword evidence="2 4" id="KW-0238">DNA-binding</keyword>
<evidence type="ECO:0000256" key="3">
    <source>
        <dbReference type="ARBA" id="ARBA00023163"/>
    </source>
</evidence>
<evidence type="ECO:0000259" key="7">
    <source>
        <dbReference type="PROSITE" id="PS50977"/>
    </source>
</evidence>
<reference evidence="9" key="1">
    <citation type="submission" date="2016-10" db="EMBL/GenBank/DDBJ databases">
        <authorList>
            <person name="Varghese N."/>
            <person name="Submissions S."/>
        </authorList>
    </citation>
    <scope>NUCLEOTIDE SEQUENCE [LARGE SCALE GENOMIC DNA]</scope>
    <source>
        <strain evidence="9">DSM 44718</strain>
    </source>
</reference>
<dbReference type="InterPro" id="IPR050109">
    <property type="entry name" value="HTH-type_TetR-like_transc_reg"/>
</dbReference>
<dbReference type="SUPFAM" id="SSF46785">
    <property type="entry name" value="Winged helix' DNA-binding domain"/>
    <property type="match status" value="1"/>
</dbReference>
<dbReference type="SMART" id="SM00345">
    <property type="entry name" value="HTH_GNTR"/>
    <property type="match status" value="1"/>
</dbReference>